<dbReference type="InterPro" id="IPR055270">
    <property type="entry name" value="Glyco_tran_10_C"/>
</dbReference>
<dbReference type="Pfam" id="PF17039">
    <property type="entry name" value="Glyco_tran_10_N"/>
    <property type="match status" value="1"/>
</dbReference>
<dbReference type="AlphaFoldDB" id="H2YLP1"/>
<reference evidence="14" key="2">
    <citation type="submission" date="2025-08" db="UniProtKB">
        <authorList>
            <consortium name="Ensembl"/>
        </authorList>
    </citation>
    <scope>IDENTIFICATION</scope>
</reference>
<dbReference type="SUPFAM" id="SSF53756">
    <property type="entry name" value="UDP-Glycosyltransferase/glycogen phosphorylase"/>
    <property type="match status" value="1"/>
</dbReference>
<comment type="subcellular location">
    <subcellularLocation>
        <location evidence="11">Golgi apparatus</location>
        <location evidence="11">Golgi stack membrane</location>
        <topology evidence="11">Single-pass type II membrane protein</topology>
    </subcellularLocation>
    <subcellularLocation>
        <location evidence="1">Membrane</location>
        <topology evidence="1">Single-pass membrane protein</topology>
    </subcellularLocation>
</comment>
<dbReference type="eggNOG" id="KOG2619">
    <property type="taxonomic scope" value="Eukaryota"/>
</dbReference>
<proteinExistence type="inferred from homology"/>
<keyword evidence="6 11" id="KW-0812">Transmembrane</keyword>
<evidence type="ECO:0000313" key="14">
    <source>
        <dbReference type="Ensembl" id="ENSCSAVP00000006243.1"/>
    </source>
</evidence>
<feature type="transmembrane region" description="Helical" evidence="11">
    <location>
        <begin position="12"/>
        <end position="34"/>
    </location>
</feature>
<dbReference type="Pfam" id="PF00852">
    <property type="entry name" value="Glyco_transf_10"/>
    <property type="match status" value="1"/>
</dbReference>
<dbReference type="FunFam" id="3.40.50.11660:FF:000007">
    <property type="entry name" value="alpha-(1,3)-fucosyltransferase 6-like"/>
    <property type="match status" value="1"/>
</dbReference>
<evidence type="ECO:0000256" key="5">
    <source>
        <dbReference type="ARBA" id="ARBA00022679"/>
    </source>
</evidence>
<evidence type="ECO:0000256" key="4">
    <source>
        <dbReference type="ARBA" id="ARBA00022676"/>
    </source>
</evidence>
<dbReference type="InterPro" id="IPR031481">
    <property type="entry name" value="Glyco_tran_10_N"/>
</dbReference>
<evidence type="ECO:0000256" key="8">
    <source>
        <dbReference type="ARBA" id="ARBA00022989"/>
    </source>
</evidence>
<evidence type="ECO:0000256" key="2">
    <source>
        <dbReference type="ARBA" id="ARBA00004922"/>
    </source>
</evidence>
<dbReference type="PANTHER" id="PTHR11929:SF145">
    <property type="entry name" value="ALPHA-(1,3)-FUCOSYLTRANSFERASE FUT-1"/>
    <property type="match status" value="1"/>
</dbReference>
<protein>
    <recommendedName>
        <fullName evidence="11">Fucosyltransferase</fullName>
        <ecNumber evidence="11">2.4.1.-</ecNumber>
    </recommendedName>
</protein>
<dbReference type="InParanoid" id="H2YLP1"/>
<evidence type="ECO:0000313" key="15">
    <source>
        <dbReference type="Proteomes" id="UP000007875"/>
    </source>
</evidence>
<dbReference type="GeneTree" id="ENSGT00940000159014"/>
<organism evidence="14 15">
    <name type="scientific">Ciona savignyi</name>
    <name type="common">Pacific transparent sea squirt</name>
    <dbReference type="NCBI Taxonomy" id="51511"/>
    <lineage>
        <taxon>Eukaryota</taxon>
        <taxon>Metazoa</taxon>
        <taxon>Chordata</taxon>
        <taxon>Tunicata</taxon>
        <taxon>Ascidiacea</taxon>
        <taxon>Phlebobranchia</taxon>
        <taxon>Cionidae</taxon>
        <taxon>Ciona</taxon>
    </lineage>
</organism>
<evidence type="ECO:0000256" key="10">
    <source>
        <dbReference type="ARBA" id="ARBA00023180"/>
    </source>
</evidence>
<evidence type="ECO:0000256" key="7">
    <source>
        <dbReference type="ARBA" id="ARBA00022968"/>
    </source>
</evidence>
<dbReference type="Proteomes" id="UP000007875">
    <property type="component" value="Unassembled WGS sequence"/>
</dbReference>
<evidence type="ECO:0000259" key="13">
    <source>
        <dbReference type="Pfam" id="PF17039"/>
    </source>
</evidence>
<keyword evidence="11" id="KW-0333">Golgi apparatus</keyword>
<name>H2YLP1_CIOSA</name>
<dbReference type="UniPathway" id="UPA00378"/>
<reference evidence="14" key="3">
    <citation type="submission" date="2025-09" db="UniProtKB">
        <authorList>
            <consortium name="Ensembl"/>
        </authorList>
    </citation>
    <scope>IDENTIFICATION</scope>
</reference>
<evidence type="ECO:0000256" key="1">
    <source>
        <dbReference type="ARBA" id="ARBA00004167"/>
    </source>
</evidence>
<dbReference type="OMA" id="MENPWVM"/>
<feature type="domain" description="Fucosyltransferase C-terminal" evidence="12">
    <location>
        <begin position="178"/>
        <end position="339"/>
    </location>
</feature>
<evidence type="ECO:0000256" key="3">
    <source>
        <dbReference type="ARBA" id="ARBA00008919"/>
    </source>
</evidence>
<evidence type="ECO:0000259" key="12">
    <source>
        <dbReference type="Pfam" id="PF00852"/>
    </source>
</evidence>
<keyword evidence="4 11" id="KW-0328">Glycosyltransferase</keyword>
<dbReference type="Ensembl" id="ENSCSAVT00000006321.1">
    <property type="protein sequence ID" value="ENSCSAVP00000006243.1"/>
    <property type="gene ID" value="ENSCSAVG00000003728.1"/>
</dbReference>
<dbReference type="GO" id="GO:0046920">
    <property type="term" value="F:alpha-(1-&gt;3)-fucosyltransferase activity"/>
    <property type="evidence" value="ECO:0007669"/>
    <property type="project" value="TreeGrafter"/>
</dbReference>
<sequence length="407" mass="47977">MRKVRLRITIILSILGILAYLLLIWTTTSVISFFRFQGPVYVQRERNSSGVILLWSHPWGLWDTSAPEGSTFGRCKITYNRARISEAHAVVFHLTAVFPNDIPWKYNRRRNQLYVYWSMENPWVMRYLYKRDFKRFNNFFNMTMTYRRTADIYDSYGTRRETLNKVAKGKHVVDKIMQNKNASAIWIVSNCNTMRGAFERISYVDAMVQYGFKIHRCGYCFDLCENLPLHEAAKWSEAIQKFKFYFSFENNMHCKDYITEKFWEAALWHGVVPVVYGPKDEDVIAVAPRNSYIHASWFASPEELAQYLTFLDGNDEEYRKYFAWRENEDITVEEMESQIATEHPKVPIFSAPLLSQWHRLCDAALNINDKTWVVESLADVLLHDENPECMVPGKWENVTSLSDELEK</sequence>
<evidence type="ECO:0000256" key="9">
    <source>
        <dbReference type="ARBA" id="ARBA00023136"/>
    </source>
</evidence>
<dbReference type="Gene3D" id="3.40.50.11660">
    <property type="entry name" value="Glycosyl transferase family 10, C-terminal domain"/>
    <property type="match status" value="1"/>
</dbReference>
<evidence type="ECO:0000256" key="6">
    <source>
        <dbReference type="ARBA" id="ARBA00022692"/>
    </source>
</evidence>
<reference evidence="15" key="1">
    <citation type="submission" date="2003-08" db="EMBL/GenBank/DDBJ databases">
        <authorList>
            <person name="Birren B."/>
            <person name="Nusbaum C."/>
            <person name="Abebe A."/>
            <person name="Abouelleil A."/>
            <person name="Adekoya E."/>
            <person name="Ait-zahra M."/>
            <person name="Allen N."/>
            <person name="Allen T."/>
            <person name="An P."/>
            <person name="Anderson M."/>
            <person name="Anderson S."/>
            <person name="Arachchi H."/>
            <person name="Armbruster J."/>
            <person name="Bachantsang P."/>
            <person name="Baldwin J."/>
            <person name="Barry A."/>
            <person name="Bayul T."/>
            <person name="Blitshsteyn B."/>
            <person name="Bloom T."/>
            <person name="Blye J."/>
            <person name="Boguslavskiy L."/>
            <person name="Borowsky M."/>
            <person name="Boukhgalter B."/>
            <person name="Brunache A."/>
            <person name="Butler J."/>
            <person name="Calixte N."/>
            <person name="Calvo S."/>
            <person name="Camarata J."/>
            <person name="Campo K."/>
            <person name="Chang J."/>
            <person name="Cheshatsang Y."/>
            <person name="Citroen M."/>
            <person name="Collymore A."/>
            <person name="Considine T."/>
            <person name="Cook A."/>
            <person name="Cooke P."/>
            <person name="Corum B."/>
            <person name="Cuomo C."/>
            <person name="David R."/>
            <person name="Dawoe T."/>
            <person name="Degray S."/>
            <person name="Dodge S."/>
            <person name="Dooley K."/>
            <person name="Dorje P."/>
            <person name="Dorjee K."/>
            <person name="Dorris L."/>
            <person name="Duffey N."/>
            <person name="Dupes A."/>
            <person name="Elkins T."/>
            <person name="Engels R."/>
            <person name="Erickson J."/>
            <person name="Farina A."/>
            <person name="Faro S."/>
            <person name="Ferreira P."/>
            <person name="Fischer H."/>
            <person name="Fitzgerald M."/>
            <person name="Foley K."/>
            <person name="Gage D."/>
            <person name="Galagan J."/>
            <person name="Gearin G."/>
            <person name="Gnerre S."/>
            <person name="Gnirke A."/>
            <person name="Goyette A."/>
            <person name="Graham J."/>
            <person name="Grandbois E."/>
            <person name="Gyaltsen K."/>
            <person name="Hafez N."/>
            <person name="Hagopian D."/>
            <person name="Hagos B."/>
            <person name="Hall J."/>
            <person name="Hatcher B."/>
            <person name="Heller A."/>
            <person name="Higgins H."/>
            <person name="Honan T."/>
            <person name="Horn A."/>
            <person name="Houde N."/>
            <person name="Hughes L."/>
            <person name="Hulme W."/>
            <person name="Husby E."/>
            <person name="Iliev I."/>
            <person name="Jaffe D."/>
            <person name="Jones C."/>
            <person name="Kamal M."/>
            <person name="Kamat A."/>
            <person name="Kamvysselis M."/>
            <person name="Karlsson E."/>
            <person name="Kells C."/>
            <person name="Kieu A."/>
            <person name="Kisner P."/>
            <person name="Kodira C."/>
            <person name="Kulbokas E."/>
            <person name="Labutti K."/>
            <person name="Lama D."/>
            <person name="Landers T."/>
            <person name="Leger J."/>
            <person name="Levine S."/>
            <person name="Lewis D."/>
            <person name="Lewis T."/>
            <person name="Lindblad-toh K."/>
            <person name="Liu X."/>
            <person name="Lokyitsang T."/>
            <person name="Lokyitsang Y."/>
            <person name="Lucien O."/>
            <person name="Lui A."/>
            <person name="Ma L.J."/>
            <person name="Mabbitt R."/>
            <person name="Macdonald J."/>
            <person name="Maclean C."/>
            <person name="Major J."/>
            <person name="Manning J."/>
            <person name="Marabella R."/>
            <person name="Maru K."/>
            <person name="Matthews C."/>
            <person name="Mauceli E."/>
            <person name="Mccarthy M."/>
            <person name="Mcdonough S."/>
            <person name="Mcghee T."/>
            <person name="Meldrim J."/>
            <person name="Meneus L."/>
            <person name="Mesirov J."/>
            <person name="Mihalev A."/>
            <person name="Mihova T."/>
            <person name="Mikkelsen T."/>
            <person name="Mlenga V."/>
            <person name="Moru K."/>
            <person name="Mozes J."/>
            <person name="Mulrain L."/>
            <person name="Munson G."/>
            <person name="Naylor J."/>
            <person name="Newes C."/>
            <person name="Nguyen C."/>
            <person name="Nguyen N."/>
            <person name="Nguyen T."/>
            <person name="Nicol R."/>
            <person name="Nielsen C."/>
            <person name="Nizzari M."/>
            <person name="Norbu C."/>
            <person name="Norbu N."/>
            <person name="O'donnell P."/>
            <person name="Okoawo O."/>
            <person name="O'leary S."/>
            <person name="Omotosho B."/>
            <person name="O'neill K."/>
            <person name="Osman S."/>
            <person name="Parker S."/>
            <person name="Perrin D."/>
            <person name="Phunkhang P."/>
            <person name="Piqani B."/>
            <person name="Purcell S."/>
            <person name="Rachupka T."/>
            <person name="Ramasamy U."/>
            <person name="Rameau R."/>
            <person name="Ray V."/>
            <person name="Raymond C."/>
            <person name="Retta R."/>
            <person name="Richardson S."/>
            <person name="Rise C."/>
            <person name="Rodriguez J."/>
            <person name="Rogers J."/>
            <person name="Rogov P."/>
            <person name="Rutman M."/>
            <person name="Schupbach R."/>
            <person name="Seaman C."/>
            <person name="Settipalli S."/>
            <person name="Sharpe T."/>
            <person name="Sheridan J."/>
            <person name="Sherpa N."/>
            <person name="Shi J."/>
            <person name="Smirnov S."/>
            <person name="Smith C."/>
            <person name="Sougnez C."/>
            <person name="Spencer B."/>
            <person name="Stalker J."/>
            <person name="Stange-thomann N."/>
            <person name="Stavropoulos S."/>
            <person name="Stetson K."/>
            <person name="Stone C."/>
            <person name="Stone S."/>
            <person name="Stubbs M."/>
            <person name="Talamas J."/>
            <person name="Tchuinga P."/>
            <person name="Tenzing P."/>
            <person name="Tesfaye S."/>
            <person name="Theodore J."/>
            <person name="Thoulutsang Y."/>
            <person name="Topham K."/>
            <person name="Towey S."/>
            <person name="Tsamla T."/>
            <person name="Tsomo N."/>
            <person name="Vallee D."/>
            <person name="Vassiliev H."/>
            <person name="Venkataraman V."/>
            <person name="Vinson J."/>
            <person name="Vo A."/>
            <person name="Wade C."/>
            <person name="Wang S."/>
            <person name="Wangchuk T."/>
            <person name="Wangdi T."/>
            <person name="Whittaker C."/>
            <person name="Wilkinson J."/>
            <person name="Wu Y."/>
            <person name="Wyman D."/>
            <person name="Yadav S."/>
            <person name="Yang S."/>
            <person name="Yang X."/>
            <person name="Yeager S."/>
            <person name="Yee E."/>
            <person name="Young G."/>
            <person name="Zainoun J."/>
            <person name="Zembeck L."/>
            <person name="Zimmer A."/>
            <person name="Zody M."/>
            <person name="Lander E."/>
        </authorList>
    </citation>
    <scope>NUCLEOTIDE SEQUENCE [LARGE SCALE GENOMIC DNA]</scope>
</reference>
<dbReference type="PANTHER" id="PTHR11929">
    <property type="entry name" value="ALPHA- 1,3 -FUCOSYLTRANSFERASE"/>
    <property type="match status" value="1"/>
</dbReference>
<keyword evidence="10" id="KW-0325">Glycoprotein</keyword>
<dbReference type="InterPro" id="IPR001503">
    <property type="entry name" value="Glyco_trans_10"/>
</dbReference>
<keyword evidence="7" id="KW-0735">Signal-anchor</keyword>
<keyword evidence="9 11" id="KW-0472">Membrane</keyword>
<accession>H2YLP1</accession>
<keyword evidence="5 11" id="KW-0808">Transferase</keyword>
<comment type="pathway">
    <text evidence="2">Protein modification; protein glycosylation.</text>
</comment>
<dbReference type="InterPro" id="IPR038577">
    <property type="entry name" value="GT10-like_C_sf"/>
</dbReference>
<dbReference type="GO" id="GO:0032580">
    <property type="term" value="C:Golgi cisterna membrane"/>
    <property type="evidence" value="ECO:0007669"/>
    <property type="project" value="UniProtKB-SubCell"/>
</dbReference>
<comment type="similarity">
    <text evidence="3 11">Belongs to the glycosyltransferase 10 family.</text>
</comment>
<feature type="domain" description="Fucosyltransferase N-terminal" evidence="13">
    <location>
        <begin position="49"/>
        <end position="157"/>
    </location>
</feature>
<evidence type="ECO:0000256" key="11">
    <source>
        <dbReference type="RuleBase" id="RU003832"/>
    </source>
</evidence>
<keyword evidence="8 11" id="KW-1133">Transmembrane helix</keyword>
<dbReference type="EC" id="2.4.1.-" evidence="11"/>
<keyword evidence="15" id="KW-1185">Reference proteome</keyword>